<dbReference type="RefSeq" id="XP_040662564.1">
    <property type="nucleotide sequence ID" value="XM_040809775.1"/>
</dbReference>
<dbReference type="Proteomes" id="UP000184073">
    <property type="component" value="Unassembled WGS sequence"/>
</dbReference>
<keyword evidence="2" id="KW-1185">Reference proteome</keyword>
<dbReference type="VEuPathDB" id="FungiDB:ASPVEDRAFT_253769"/>
<dbReference type="GeneID" id="63725286"/>
<dbReference type="EMBL" id="KV878125">
    <property type="protein sequence ID" value="OJI96801.1"/>
    <property type="molecule type" value="Genomic_DNA"/>
</dbReference>
<reference evidence="2" key="1">
    <citation type="journal article" date="2017" name="Genome Biol.">
        <title>Comparative genomics reveals high biological diversity and specific adaptations in the industrially and medically important fungal genus Aspergillus.</title>
        <authorList>
            <person name="de Vries R.P."/>
            <person name="Riley R."/>
            <person name="Wiebenga A."/>
            <person name="Aguilar-Osorio G."/>
            <person name="Amillis S."/>
            <person name="Uchima C.A."/>
            <person name="Anderluh G."/>
            <person name="Asadollahi M."/>
            <person name="Askin M."/>
            <person name="Barry K."/>
            <person name="Battaglia E."/>
            <person name="Bayram O."/>
            <person name="Benocci T."/>
            <person name="Braus-Stromeyer S.A."/>
            <person name="Caldana C."/>
            <person name="Canovas D."/>
            <person name="Cerqueira G.C."/>
            <person name="Chen F."/>
            <person name="Chen W."/>
            <person name="Choi C."/>
            <person name="Clum A."/>
            <person name="Dos Santos R.A."/>
            <person name="Damasio A.R."/>
            <person name="Diallinas G."/>
            <person name="Emri T."/>
            <person name="Fekete E."/>
            <person name="Flipphi M."/>
            <person name="Freyberg S."/>
            <person name="Gallo A."/>
            <person name="Gournas C."/>
            <person name="Habgood R."/>
            <person name="Hainaut M."/>
            <person name="Harispe M.L."/>
            <person name="Henrissat B."/>
            <person name="Hilden K.S."/>
            <person name="Hope R."/>
            <person name="Hossain A."/>
            <person name="Karabika E."/>
            <person name="Karaffa L."/>
            <person name="Karanyi Z."/>
            <person name="Krasevec N."/>
            <person name="Kuo A."/>
            <person name="Kusch H."/>
            <person name="LaButti K."/>
            <person name="Lagendijk E.L."/>
            <person name="Lapidus A."/>
            <person name="Levasseur A."/>
            <person name="Lindquist E."/>
            <person name="Lipzen A."/>
            <person name="Logrieco A.F."/>
            <person name="MacCabe A."/>
            <person name="Maekelae M.R."/>
            <person name="Malavazi I."/>
            <person name="Melin P."/>
            <person name="Meyer V."/>
            <person name="Mielnichuk N."/>
            <person name="Miskei M."/>
            <person name="Molnar A.P."/>
            <person name="Mule G."/>
            <person name="Ngan C.Y."/>
            <person name="Orejas M."/>
            <person name="Orosz E."/>
            <person name="Ouedraogo J.P."/>
            <person name="Overkamp K.M."/>
            <person name="Park H.-S."/>
            <person name="Perrone G."/>
            <person name="Piumi F."/>
            <person name="Punt P.J."/>
            <person name="Ram A.F."/>
            <person name="Ramon A."/>
            <person name="Rauscher S."/>
            <person name="Record E."/>
            <person name="Riano-Pachon D.M."/>
            <person name="Robert V."/>
            <person name="Roehrig J."/>
            <person name="Ruller R."/>
            <person name="Salamov A."/>
            <person name="Salih N.S."/>
            <person name="Samson R.A."/>
            <person name="Sandor E."/>
            <person name="Sanguinetti M."/>
            <person name="Schuetze T."/>
            <person name="Sepcic K."/>
            <person name="Shelest E."/>
            <person name="Sherlock G."/>
            <person name="Sophianopoulou V."/>
            <person name="Squina F.M."/>
            <person name="Sun H."/>
            <person name="Susca A."/>
            <person name="Todd R.B."/>
            <person name="Tsang A."/>
            <person name="Unkles S.E."/>
            <person name="van de Wiele N."/>
            <person name="van Rossen-Uffink D."/>
            <person name="Oliveira J.V."/>
            <person name="Vesth T.C."/>
            <person name="Visser J."/>
            <person name="Yu J.-H."/>
            <person name="Zhou M."/>
            <person name="Andersen M.R."/>
            <person name="Archer D.B."/>
            <person name="Baker S.E."/>
            <person name="Benoit I."/>
            <person name="Brakhage A.A."/>
            <person name="Braus G.H."/>
            <person name="Fischer R."/>
            <person name="Frisvad J.C."/>
            <person name="Goldman G.H."/>
            <person name="Houbraken J."/>
            <person name="Oakley B."/>
            <person name="Pocsi I."/>
            <person name="Scazzocchio C."/>
            <person name="Seiboth B."/>
            <person name="vanKuyk P.A."/>
            <person name="Wortman J."/>
            <person name="Dyer P.S."/>
            <person name="Grigoriev I.V."/>
        </authorList>
    </citation>
    <scope>NUCLEOTIDE SEQUENCE [LARGE SCALE GENOMIC DNA]</scope>
    <source>
        <strain evidence="2">CBS 583.65</strain>
    </source>
</reference>
<dbReference type="AlphaFoldDB" id="A0A1L9P5J4"/>
<organism evidence="1 2">
    <name type="scientific">Aspergillus versicolor CBS 583.65</name>
    <dbReference type="NCBI Taxonomy" id="1036611"/>
    <lineage>
        <taxon>Eukaryota</taxon>
        <taxon>Fungi</taxon>
        <taxon>Dikarya</taxon>
        <taxon>Ascomycota</taxon>
        <taxon>Pezizomycotina</taxon>
        <taxon>Eurotiomycetes</taxon>
        <taxon>Eurotiomycetidae</taxon>
        <taxon>Eurotiales</taxon>
        <taxon>Aspergillaceae</taxon>
        <taxon>Aspergillus</taxon>
        <taxon>Aspergillus subgen. Nidulantes</taxon>
    </lineage>
</organism>
<accession>A0A1L9P5J4</accession>
<proteinExistence type="predicted"/>
<protein>
    <submittedName>
        <fullName evidence="1">Uncharacterized protein</fullName>
    </submittedName>
</protein>
<name>A0A1L9P5J4_ASPVE</name>
<evidence type="ECO:0000313" key="1">
    <source>
        <dbReference type="EMBL" id="OJI96801.1"/>
    </source>
</evidence>
<evidence type="ECO:0000313" key="2">
    <source>
        <dbReference type="Proteomes" id="UP000184073"/>
    </source>
</evidence>
<gene>
    <name evidence="1" type="ORF">ASPVEDRAFT_253769</name>
</gene>
<sequence>MSTLHAGFCRVAFVNAPSTLSKDPTRLFLFLSSVYSALAFSRCILCLAKSKAYAVTLHFYPFACAWLLSRFLHGSAAIKCKESFEHDSLLRGSDLYLLLKWCIVG</sequence>